<evidence type="ECO:0000313" key="2">
    <source>
        <dbReference type="EMBL" id="JAW14921.1"/>
    </source>
</evidence>
<name>A0A224Y346_9HEMI</name>
<keyword evidence="1" id="KW-0812">Transmembrane</keyword>
<dbReference type="AlphaFoldDB" id="A0A224Y346"/>
<proteinExistence type="predicted"/>
<evidence type="ECO:0000256" key="1">
    <source>
        <dbReference type="SAM" id="Phobius"/>
    </source>
</evidence>
<sequence length="98" mass="11590">MVNLHSAAKNKLWIIILLVTGFKFPLLAIQRQQLKDLKYDTVLLIAQGITQPFKEEYYYHNQRKTVLCTLSQQIQTIQFRFISMILQFIISRIVHLLV</sequence>
<feature type="transmembrane region" description="Helical" evidence="1">
    <location>
        <begin position="12"/>
        <end position="29"/>
    </location>
</feature>
<protein>
    <submittedName>
        <fullName evidence="2">Putative secreted protein</fullName>
    </submittedName>
</protein>
<organism evidence="2">
    <name type="scientific">Panstrongylus lignarius</name>
    <dbReference type="NCBI Taxonomy" id="156445"/>
    <lineage>
        <taxon>Eukaryota</taxon>
        <taxon>Metazoa</taxon>
        <taxon>Ecdysozoa</taxon>
        <taxon>Arthropoda</taxon>
        <taxon>Hexapoda</taxon>
        <taxon>Insecta</taxon>
        <taxon>Pterygota</taxon>
        <taxon>Neoptera</taxon>
        <taxon>Paraneoptera</taxon>
        <taxon>Hemiptera</taxon>
        <taxon>Heteroptera</taxon>
        <taxon>Panheteroptera</taxon>
        <taxon>Cimicomorpha</taxon>
        <taxon>Reduviidae</taxon>
        <taxon>Triatominae</taxon>
        <taxon>Panstrongylus</taxon>
    </lineage>
</organism>
<dbReference type="EMBL" id="GFTR01001505">
    <property type="protein sequence ID" value="JAW14921.1"/>
    <property type="molecule type" value="Transcribed_RNA"/>
</dbReference>
<reference evidence="2" key="1">
    <citation type="journal article" date="2018" name="PLoS Negl. Trop. Dis.">
        <title>An insight into the salivary gland and fat body transcriptome of Panstrongylus lignarius (Hemiptera: Heteroptera), the main vector of Chagas disease in Peru.</title>
        <authorList>
            <person name="Nevoa J.C."/>
            <person name="Mendes M.T."/>
            <person name="da Silva M.V."/>
            <person name="Soares S.C."/>
            <person name="Oliveira C.J.F."/>
            <person name="Ribeiro J.M.C."/>
        </authorList>
    </citation>
    <scope>NUCLEOTIDE SEQUENCE</scope>
</reference>
<keyword evidence="1" id="KW-0472">Membrane</keyword>
<keyword evidence="1" id="KW-1133">Transmembrane helix</keyword>
<accession>A0A224Y346</accession>